<dbReference type="SUPFAM" id="SSF46785">
    <property type="entry name" value="Winged helix' DNA-binding domain"/>
    <property type="match status" value="1"/>
</dbReference>
<dbReference type="InterPro" id="IPR050389">
    <property type="entry name" value="LysR-type_TF"/>
</dbReference>
<comment type="similarity">
    <text evidence="1">Belongs to the LysR transcriptional regulatory family.</text>
</comment>
<dbReference type="Gene3D" id="1.10.10.10">
    <property type="entry name" value="Winged helix-like DNA-binding domain superfamily/Winged helix DNA-binding domain"/>
    <property type="match status" value="1"/>
</dbReference>
<keyword evidence="4" id="KW-0804">Transcription</keyword>
<dbReference type="CDD" id="cd08417">
    <property type="entry name" value="PBP2_Nitroaromatics_like"/>
    <property type="match status" value="1"/>
</dbReference>
<keyword evidence="7" id="KW-1185">Reference proteome</keyword>
<dbReference type="InterPro" id="IPR036390">
    <property type="entry name" value="WH_DNA-bd_sf"/>
</dbReference>
<dbReference type="PRINTS" id="PR00039">
    <property type="entry name" value="HTHLYSR"/>
</dbReference>
<proteinExistence type="inferred from homology"/>
<feature type="domain" description="HTH lysR-type" evidence="5">
    <location>
        <begin position="9"/>
        <end position="66"/>
    </location>
</feature>
<protein>
    <submittedName>
        <fullName evidence="6">LysR substrate-binding domain-containing protein</fullName>
    </submittedName>
</protein>
<dbReference type="Gene3D" id="3.40.190.10">
    <property type="entry name" value="Periplasmic binding protein-like II"/>
    <property type="match status" value="2"/>
</dbReference>
<dbReference type="RefSeq" id="WP_341596650.1">
    <property type="nucleotide sequence ID" value="NZ_JBAKAZ010000008.1"/>
</dbReference>
<dbReference type="InterPro" id="IPR036388">
    <property type="entry name" value="WH-like_DNA-bd_sf"/>
</dbReference>
<keyword evidence="3" id="KW-0238">DNA-binding</keyword>
<keyword evidence="2" id="KW-0805">Transcription regulation</keyword>
<dbReference type="Pfam" id="PF00126">
    <property type="entry name" value="HTH_1"/>
    <property type="match status" value="1"/>
</dbReference>
<dbReference type="EMBL" id="JBAKAZ010000008">
    <property type="protein sequence ID" value="MEL0628640.1"/>
    <property type="molecule type" value="Genomic_DNA"/>
</dbReference>
<dbReference type="PROSITE" id="PS50931">
    <property type="entry name" value="HTH_LYSR"/>
    <property type="match status" value="1"/>
</dbReference>
<comment type="caution">
    <text evidence="6">The sequence shown here is derived from an EMBL/GenBank/DDBJ whole genome shotgun (WGS) entry which is preliminary data.</text>
</comment>
<dbReference type="PANTHER" id="PTHR30118:SF7">
    <property type="entry name" value="TRANSCRIPTIONAL REGULATOR LYSR FAMILY"/>
    <property type="match status" value="1"/>
</dbReference>
<evidence type="ECO:0000313" key="7">
    <source>
        <dbReference type="Proteomes" id="UP001369082"/>
    </source>
</evidence>
<evidence type="ECO:0000256" key="3">
    <source>
        <dbReference type="ARBA" id="ARBA00023125"/>
    </source>
</evidence>
<dbReference type="InterPro" id="IPR005119">
    <property type="entry name" value="LysR_subst-bd"/>
</dbReference>
<accession>A0ABU9GMU5</accession>
<evidence type="ECO:0000313" key="6">
    <source>
        <dbReference type="EMBL" id="MEL0628640.1"/>
    </source>
</evidence>
<reference evidence="6 7" key="1">
    <citation type="submission" date="2024-02" db="EMBL/GenBank/DDBJ databases">
        <title>Bacteria isolated from the canopy kelp, Nereocystis luetkeana.</title>
        <authorList>
            <person name="Pfister C.A."/>
            <person name="Younker I.T."/>
            <person name="Light S.H."/>
        </authorList>
    </citation>
    <scope>NUCLEOTIDE SEQUENCE [LARGE SCALE GENOMIC DNA]</scope>
    <source>
        <strain evidence="6 7">TI.1.05</strain>
    </source>
</reference>
<dbReference type="Pfam" id="PF03466">
    <property type="entry name" value="LysR_substrate"/>
    <property type="match status" value="1"/>
</dbReference>
<sequence length="322" mass="36538">MDLDKLIRTDLNLLVILQVLLEEESVTRAAIRLNLSQSALSKSLSRLRETLQDPLFTRTAHGLKPTTHALQVKQNLATLLQGLSQISQPPSFDPATSNRHFSISMLESAYATLLPSFIAPLFQQASNLHLDFLNWGDNSLQNLQQGKVDFAITGIDFYDDQRLNTQNLPTGIAHTLLFHDQQTCLVNQNHPALALLDQGRWDLQSYLGFDHLQACCEGNNLWAIDYFLEKQNKQRKIICTLPDFYGAASVCAHSNLIFTLPSCFVNHAQKLYPLVEVPLPFKFYEMAYALLWHQRNTDEPGHKWVREMICDSVANIYAKQEG</sequence>
<evidence type="ECO:0000256" key="1">
    <source>
        <dbReference type="ARBA" id="ARBA00009437"/>
    </source>
</evidence>
<evidence type="ECO:0000256" key="4">
    <source>
        <dbReference type="ARBA" id="ARBA00023163"/>
    </source>
</evidence>
<dbReference type="SUPFAM" id="SSF53850">
    <property type="entry name" value="Periplasmic binding protein-like II"/>
    <property type="match status" value="1"/>
</dbReference>
<evidence type="ECO:0000259" key="5">
    <source>
        <dbReference type="PROSITE" id="PS50931"/>
    </source>
</evidence>
<dbReference type="InterPro" id="IPR037402">
    <property type="entry name" value="YidZ_PBP2"/>
</dbReference>
<name>A0ABU9GMU5_9GAMM</name>
<organism evidence="6 7">
    <name type="scientific">Psychromonas aquatilis</name>
    <dbReference type="NCBI Taxonomy" id="2005072"/>
    <lineage>
        <taxon>Bacteria</taxon>
        <taxon>Pseudomonadati</taxon>
        <taxon>Pseudomonadota</taxon>
        <taxon>Gammaproteobacteria</taxon>
        <taxon>Alteromonadales</taxon>
        <taxon>Psychromonadaceae</taxon>
        <taxon>Psychromonas</taxon>
    </lineage>
</organism>
<dbReference type="InterPro" id="IPR000847">
    <property type="entry name" value="LysR_HTH_N"/>
</dbReference>
<gene>
    <name evidence="6" type="ORF">V6256_03380</name>
</gene>
<dbReference type="Proteomes" id="UP001369082">
    <property type="component" value="Unassembled WGS sequence"/>
</dbReference>
<evidence type="ECO:0000256" key="2">
    <source>
        <dbReference type="ARBA" id="ARBA00023015"/>
    </source>
</evidence>
<dbReference type="PANTHER" id="PTHR30118">
    <property type="entry name" value="HTH-TYPE TRANSCRIPTIONAL REGULATOR LEUO-RELATED"/>
    <property type="match status" value="1"/>
</dbReference>